<dbReference type="PROSITE" id="PS51186">
    <property type="entry name" value="GNAT"/>
    <property type="match status" value="1"/>
</dbReference>
<dbReference type="EMBL" id="CP009416">
    <property type="protein sequence ID" value="AJD92921.1"/>
    <property type="molecule type" value="Genomic_DNA"/>
</dbReference>
<protein>
    <submittedName>
        <fullName evidence="2">GCN5 family acetyltransferase</fullName>
    </submittedName>
</protein>
<dbReference type="Gene3D" id="3.40.630.30">
    <property type="match status" value="1"/>
</dbReference>
<dbReference type="Proteomes" id="UP000031449">
    <property type="component" value="Chromosome"/>
</dbReference>
<feature type="domain" description="N-acetyltransferase" evidence="1">
    <location>
        <begin position="1"/>
        <end position="116"/>
    </location>
</feature>
<proteinExistence type="predicted"/>
<sequence>MNHSPENLVRMGIVLGKELIGYADLAFVNEHAVEIGIAIGKSEMWGKGIGAQAAILVMEHGTKAYQLTEFFAETHKANIRSIKMLEKLGFQEVSRVGYEEYKGKNSRLIQYELLKE</sequence>
<gene>
    <name evidence="2" type="ORF">JMA_36040</name>
</gene>
<dbReference type="InterPro" id="IPR000182">
    <property type="entry name" value="GNAT_dom"/>
</dbReference>
<evidence type="ECO:0000259" key="1">
    <source>
        <dbReference type="PROSITE" id="PS51186"/>
    </source>
</evidence>
<dbReference type="PANTHER" id="PTHR43415:SF3">
    <property type="entry name" value="GNAT-FAMILY ACETYLTRANSFERASE"/>
    <property type="match status" value="1"/>
</dbReference>
<evidence type="ECO:0000313" key="2">
    <source>
        <dbReference type="EMBL" id="AJD92921.1"/>
    </source>
</evidence>
<dbReference type="PANTHER" id="PTHR43415">
    <property type="entry name" value="SPERMIDINE N(1)-ACETYLTRANSFERASE"/>
    <property type="match status" value="1"/>
</dbReference>
<name>A0A0B5AS66_9BACL</name>
<dbReference type="GO" id="GO:0016747">
    <property type="term" value="F:acyltransferase activity, transferring groups other than amino-acyl groups"/>
    <property type="evidence" value="ECO:0007669"/>
    <property type="project" value="InterPro"/>
</dbReference>
<dbReference type="InterPro" id="IPR016181">
    <property type="entry name" value="Acyl_CoA_acyltransferase"/>
</dbReference>
<dbReference type="AlphaFoldDB" id="A0A0B5AS66"/>
<dbReference type="HOGENOM" id="CLU_2093538_0_0_9"/>
<organism evidence="2 3">
    <name type="scientific">Jeotgalibacillus malaysiensis</name>
    <dbReference type="NCBI Taxonomy" id="1508404"/>
    <lineage>
        <taxon>Bacteria</taxon>
        <taxon>Bacillati</taxon>
        <taxon>Bacillota</taxon>
        <taxon>Bacilli</taxon>
        <taxon>Bacillales</taxon>
        <taxon>Caryophanaceae</taxon>
        <taxon>Jeotgalibacillus</taxon>
    </lineage>
</organism>
<dbReference type="STRING" id="1508404.JMA_36040"/>
<accession>A0A0B5AS66</accession>
<evidence type="ECO:0000313" key="3">
    <source>
        <dbReference type="Proteomes" id="UP000031449"/>
    </source>
</evidence>
<keyword evidence="3" id="KW-1185">Reference proteome</keyword>
<dbReference type="KEGG" id="jeo:JMA_36040"/>
<reference evidence="2 3" key="1">
    <citation type="submission" date="2014-08" db="EMBL/GenBank/DDBJ databases">
        <title>Complete genome of a marine bacteria Jeotgalibacillus malaysiensis.</title>
        <authorList>
            <person name="Yaakop A.S."/>
            <person name="Chan K.-G."/>
            <person name="Goh K.M."/>
        </authorList>
    </citation>
    <scope>NUCLEOTIDE SEQUENCE [LARGE SCALE GENOMIC DNA]</scope>
    <source>
        <strain evidence="2 3">D5</strain>
    </source>
</reference>
<dbReference type="BioCyc" id="JESP1508404:G14D9-12885-MONOMER"/>
<dbReference type="SUPFAM" id="SSF55729">
    <property type="entry name" value="Acyl-CoA N-acyltransferases (Nat)"/>
    <property type="match status" value="1"/>
</dbReference>
<dbReference type="Pfam" id="PF13302">
    <property type="entry name" value="Acetyltransf_3"/>
    <property type="match status" value="1"/>
</dbReference>
<keyword evidence="2" id="KW-0808">Transferase</keyword>